<dbReference type="VEuPathDB" id="FungiDB:PSHT_08857"/>
<dbReference type="Proteomes" id="UP000239156">
    <property type="component" value="Unassembled WGS sequence"/>
</dbReference>
<organism evidence="1 2">
    <name type="scientific">Puccinia striiformis</name>
    <dbReference type="NCBI Taxonomy" id="27350"/>
    <lineage>
        <taxon>Eukaryota</taxon>
        <taxon>Fungi</taxon>
        <taxon>Dikarya</taxon>
        <taxon>Basidiomycota</taxon>
        <taxon>Pucciniomycotina</taxon>
        <taxon>Pucciniomycetes</taxon>
        <taxon>Pucciniales</taxon>
        <taxon>Pucciniaceae</taxon>
        <taxon>Puccinia</taxon>
    </lineage>
</organism>
<keyword evidence="2" id="KW-1185">Reference proteome</keyword>
<accession>A0A2S4UL04</accession>
<sequence length="167" mass="19558">MAKEDQIDRKVNAAIDQMCTKFENKFKEQDNRINVQRKEITSLKQANAYYVNAQSQWSRVVNELEQFKVAMNEVFGLLRPSDSATPTNVDEKDDVRLVDDKLKVEDTPLPFRDSGRPQSGFRRRRIDCVNWMSQEPAEENFYSTPVLQLMCAVTSKRIDRLELFLYK</sequence>
<comment type="caution">
    <text evidence="1">The sequence shown here is derived from an EMBL/GenBank/DDBJ whole genome shotgun (WGS) entry which is preliminary data.</text>
</comment>
<evidence type="ECO:0000313" key="2">
    <source>
        <dbReference type="Proteomes" id="UP000239156"/>
    </source>
</evidence>
<protein>
    <submittedName>
        <fullName evidence="1">Uncharacterized protein</fullName>
    </submittedName>
</protein>
<dbReference type="VEuPathDB" id="FungiDB:PSTT_14837"/>
<dbReference type="AlphaFoldDB" id="A0A2S4UL04"/>
<name>A0A2S4UL04_9BASI</name>
<evidence type="ECO:0000313" key="1">
    <source>
        <dbReference type="EMBL" id="POV97804.1"/>
    </source>
</evidence>
<reference evidence="1" key="1">
    <citation type="submission" date="2017-12" db="EMBL/GenBank/DDBJ databases">
        <title>Gene loss provides genomic basis for host adaptation in cereal stripe rust fungi.</title>
        <authorList>
            <person name="Xia C."/>
        </authorList>
    </citation>
    <scope>NUCLEOTIDE SEQUENCE [LARGE SCALE GENOMIC DNA]</scope>
    <source>
        <strain evidence="1">93-210</strain>
    </source>
</reference>
<gene>
    <name evidence="1" type="ORF">PSTT_14837</name>
</gene>
<dbReference type="EMBL" id="PKSL01000247">
    <property type="protein sequence ID" value="POV97804.1"/>
    <property type="molecule type" value="Genomic_DNA"/>
</dbReference>
<proteinExistence type="predicted"/>